<feature type="transmembrane region" description="Helical" evidence="1">
    <location>
        <begin position="304"/>
        <end position="322"/>
    </location>
</feature>
<dbReference type="OrthoDB" id="9776502at2"/>
<comment type="caution">
    <text evidence="2">The sequence shown here is derived from an EMBL/GenBank/DDBJ whole genome shotgun (WGS) entry which is preliminary data.</text>
</comment>
<keyword evidence="1" id="KW-0812">Transmembrane</keyword>
<feature type="transmembrane region" description="Helical" evidence="1">
    <location>
        <begin position="160"/>
        <end position="181"/>
    </location>
</feature>
<feature type="transmembrane region" description="Helical" evidence="1">
    <location>
        <begin position="134"/>
        <end position="154"/>
    </location>
</feature>
<feature type="transmembrane region" description="Helical" evidence="1">
    <location>
        <begin position="16"/>
        <end position="35"/>
    </location>
</feature>
<keyword evidence="1" id="KW-1133">Transmembrane helix</keyword>
<name>A0A845QYL8_9CLOT</name>
<feature type="transmembrane region" description="Helical" evidence="1">
    <location>
        <begin position="273"/>
        <end position="298"/>
    </location>
</feature>
<keyword evidence="1" id="KW-0472">Membrane</keyword>
<dbReference type="InterPro" id="IPR011470">
    <property type="entry name" value="DUF1576"/>
</dbReference>
<keyword evidence="3" id="KW-1185">Reference proteome</keyword>
<protein>
    <submittedName>
        <fullName evidence="2">DUF1576 domain-containing protein</fullName>
    </submittedName>
</protein>
<accession>A0A845QYL8</accession>
<sequence length="421" mass="45597">MNRNLSIQIDKTENSIIKYVLLILPISFIISAFLLDDIDTIIKGLYNIMWSEDILLTDYLEIAGIGATLINSSLITFFNLFLLHKLKVPINGTAIAGVFIVAGFSFFGKNIFNVWPIYIGTFIYSVYQGRKYRSVIYISMFATSLSPIVSQLSFGLGLPLIEGIVLGWLFGIGIGFIITPLSAHLVRAHDGYNIYNVGFTAGFIATVLIAVLRSYGLDISTQSILSSKYDTFLKVFLLSFSIILILIGYLLNKKTFKGYREIFEYSGRLVTDFILLIGIGNTFVNMGLMGVISIIYVIISGGAINGPIVGGILTIIGFSAFGKHPKNTIPILLGVFAAGLLNIWDINSTVVIIAGLFSTTLAPIAGEYGPFAGFISGFLHLAVVMNVGVVHGGVNLYNNGFSGGIVASVLVPILDTFSKGD</sequence>
<feature type="transmembrane region" description="Helical" evidence="1">
    <location>
        <begin position="396"/>
        <end position="414"/>
    </location>
</feature>
<feature type="transmembrane region" description="Helical" evidence="1">
    <location>
        <begin position="111"/>
        <end position="127"/>
    </location>
</feature>
<feature type="transmembrane region" description="Helical" evidence="1">
    <location>
        <begin position="59"/>
        <end position="81"/>
    </location>
</feature>
<reference evidence="2 3" key="1">
    <citation type="submission" date="2018-08" db="EMBL/GenBank/DDBJ databases">
        <title>Murine metabolic-syndrome-specific gut microbial biobank.</title>
        <authorList>
            <person name="Liu C."/>
        </authorList>
    </citation>
    <scope>NUCLEOTIDE SEQUENCE [LARGE SCALE GENOMIC DNA]</scope>
    <source>
        <strain evidence="2 3">583</strain>
    </source>
</reference>
<evidence type="ECO:0000313" key="2">
    <source>
        <dbReference type="EMBL" id="NBI05483.1"/>
    </source>
</evidence>
<organism evidence="2 3">
    <name type="scientific">Senegalia massiliensis</name>
    <dbReference type="NCBI Taxonomy" id="1720316"/>
    <lineage>
        <taxon>Bacteria</taxon>
        <taxon>Bacillati</taxon>
        <taxon>Bacillota</taxon>
        <taxon>Clostridia</taxon>
        <taxon>Eubacteriales</taxon>
        <taxon>Clostridiaceae</taxon>
        <taxon>Senegalia</taxon>
    </lineage>
</organism>
<feature type="transmembrane region" description="Helical" evidence="1">
    <location>
        <begin position="232"/>
        <end position="252"/>
    </location>
</feature>
<feature type="transmembrane region" description="Helical" evidence="1">
    <location>
        <begin position="368"/>
        <end position="389"/>
    </location>
</feature>
<dbReference type="Pfam" id="PF07613">
    <property type="entry name" value="DUF1576"/>
    <property type="match status" value="2"/>
</dbReference>
<feature type="transmembrane region" description="Helical" evidence="1">
    <location>
        <begin position="193"/>
        <end position="212"/>
    </location>
</feature>
<gene>
    <name evidence="2" type="ORF">D3Z33_01290</name>
</gene>
<dbReference type="Proteomes" id="UP000467132">
    <property type="component" value="Unassembled WGS sequence"/>
</dbReference>
<dbReference type="EMBL" id="QXXA01000003">
    <property type="protein sequence ID" value="NBI05483.1"/>
    <property type="molecule type" value="Genomic_DNA"/>
</dbReference>
<feature type="transmembrane region" description="Helical" evidence="1">
    <location>
        <begin position="88"/>
        <end position="105"/>
    </location>
</feature>
<dbReference type="RefSeq" id="WP_160196003.1">
    <property type="nucleotide sequence ID" value="NZ_QXXA01000003.1"/>
</dbReference>
<dbReference type="AlphaFoldDB" id="A0A845QYL8"/>
<feature type="transmembrane region" description="Helical" evidence="1">
    <location>
        <begin position="329"/>
        <end position="356"/>
    </location>
</feature>
<evidence type="ECO:0000313" key="3">
    <source>
        <dbReference type="Proteomes" id="UP000467132"/>
    </source>
</evidence>
<proteinExistence type="predicted"/>
<evidence type="ECO:0000256" key="1">
    <source>
        <dbReference type="SAM" id="Phobius"/>
    </source>
</evidence>